<evidence type="ECO:0000259" key="2">
    <source>
        <dbReference type="PROSITE" id="PS50937"/>
    </source>
</evidence>
<dbReference type="EMBL" id="CP001649">
    <property type="protein sequence ID" value="ACS78530.1"/>
    <property type="molecule type" value="Genomic_DNA"/>
</dbReference>
<dbReference type="PROSITE" id="PS50937">
    <property type="entry name" value="HTH_MERR_2"/>
    <property type="match status" value="1"/>
</dbReference>
<dbReference type="Gene3D" id="1.10.1660.10">
    <property type="match status" value="1"/>
</dbReference>
<name>C6BX50_MARSD</name>
<reference evidence="3 4" key="1">
    <citation type="submission" date="2009-06" db="EMBL/GenBank/DDBJ databases">
        <title>Complete sequence of Desulfovibrio salexigens DSM 2638.</title>
        <authorList>
            <consortium name="US DOE Joint Genome Institute"/>
            <person name="Lucas S."/>
            <person name="Copeland A."/>
            <person name="Lapidus A."/>
            <person name="Glavina del Rio T."/>
            <person name="Tice H."/>
            <person name="Bruce D."/>
            <person name="Goodwin L."/>
            <person name="Pitluck S."/>
            <person name="Munk A.C."/>
            <person name="Brettin T."/>
            <person name="Detter J.C."/>
            <person name="Han C."/>
            <person name="Tapia R."/>
            <person name="Larimer F."/>
            <person name="Land M."/>
            <person name="Hauser L."/>
            <person name="Kyrpides N."/>
            <person name="Anderson I."/>
            <person name="Wall J.D."/>
            <person name="Arkin A.P."/>
            <person name="Dehal P."/>
            <person name="Chivian D."/>
            <person name="Giles B."/>
            <person name="Hazen T.C."/>
        </authorList>
    </citation>
    <scope>NUCLEOTIDE SEQUENCE [LARGE SCALE GENOMIC DNA]</scope>
    <source>
        <strain evidence="4">ATCC 14822 / DSM 2638 / NCIMB 8403 / VKM B-1763</strain>
    </source>
</reference>
<dbReference type="AlphaFoldDB" id="C6BX50"/>
<dbReference type="InterPro" id="IPR029442">
    <property type="entry name" value="GyrI-like"/>
</dbReference>
<protein>
    <submittedName>
        <fullName evidence="3">Transcriptional regulator, MerR family</fullName>
    </submittedName>
</protein>
<dbReference type="HOGENOM" id="CLU_065103_2_1_7"/>
<dbReference type="SMART" id="SM00422">
    <property type="entry name" value="HTH_MERR"/>
    <property type="match status" value="1"/>
</dbReference>
<dbReference type="Pfam" id="PF06445">
    <property type="entry name" value="GyrI-like"/>
    <property type="match status" value="1"/>
</dbReference>
<dbReference type="Pfam" id="PF00376">
    <property type="entry name" value="MerR"/>
    <property type="match status" value="1"/>
</dbReference>
<gene>
    <name evidence="3" type="ordered locus">Desal_0463</name>
</gene>
<dbReference type="InterPro" id="IPR047057">
    <property type="entry name" value="MerR_fam"/>
</dbReference>
<dbReference type="InterPro" id="IPR009061">
    <property type="entry name" value="DNA-bd_dom_put_sf"/>
</dbReference>
<evidence type="ECO:0000313" key="3">
    <source>
        <dbReference type="EMBL" id="ACS78530.1"/>
    </source>
</evidence>
<dbReference type="PANTHER" id="PTHR30204">
    <property type="entry name" value="REDOX-CYCLING DRUG-SENSING TRANSCRIPTIONAL ACTIVATOR SOXR"/>
    <property type="match status" value="1"/>
</dbReference>
<dbReference type="SUPFAM" id="SSF55136">
    <property type="entry name" value="Probable bacterial effector-binding domain"/>
    <property type="match status" value="1"/>
</dbReference>
<dbReference type="eggNOG" id="COG0789">
    <property type="taxonomic scope" value="Bacteria"/>
</dbReference>
<dbReference type="GO" id="GO:0003700">
    <property type="term" value="F:DNA-binding transcription factor activity"/>
    <property type="evidence" value="ECO:0007669"/>
    <property type="project" value="InterPro"/>
</dbReference>
<feature type="domain" description="HTH merR-type" evidence="2">
    <location>
        <begin position="6"/>
        <end position="75"/>
    </location>
</feature>
<dbReference type="InterPro" id="IPR011256">
    <property type="entry name" value="Reg_factor_effector_dom_sf"/>
</dbReference>
<dbReference type="GO" id="GO:0003677">
    <property type="term" value="F:DNA binding"/>
    <property type="evidence" value="ECO:0007669"/>
    <property type="project" value="UniProtKB-KW"/>
</dbReference>
<dbReference type="SUPFAM" id="SSF46955">
    <property type="entry name" value="Putative DNA-binding domain"/>
    <property type="match status" value="1"/>
</dbReference>
<dbReference type="RefSeq" id="WP_015850349.1">
    <property type="nucleotide sequence ID" value="NC_012881.1"/>
</dbReference>
<dbReference type="InterPro" id="IPR000551">
    <property type="entry name" value="MerR-type_HTH_dom"/>
</dbReference>
<dbReference type="eggNOG" id="COG4978">
    <property type="taxonomic scope" value="Bacteria"/>
</dbReference>
<evidence type="ECO:0000256" key="1">
    <source>
        <dbReference type="ARBA" id="ARBA00023125"/>
    </source>
</evidence>
<dbReference type="PANTHER" id="PTHR30204:SF96">
    <property type="entry name" value="CHROMOSOME-ANCHORING PROTEIN RACA"/>
    <property type="match status" value="1"/>
</dbReference>
<dbReference type="Proteomes" id="UP000002601">
    <property type="component" value="Chromosome"/>
</dbReference>
<keyword evidence="4" id="KW-1185">Reference proteome</keyword>
<proteinExistence type="predicted"/>
<dbReference type="KEGG" id="dsa:Desal_0463"/>
<keyword evidence="1" id="KW-0238">DNA-binding</keyword>
<dbReference type="STRING" id="526222.Desal_0463"/>
<evidence type="ECO:0000313" key="4">
    <source>
        <dbReference type="Proteomes" id="UP000002601"/>
    </source>
</evidence>
<dbReference type="CDD" id="cd01107">
    <property type="entry name" value="HTH_BmrR"/>
    <property type="match status" value="1"/>
</dbReference>
<sequence length="283" mass="33859">MKYKERYFIGDMSKICNISKKALRYYDQINLIPSQRHDYNNYRYYTRESLLSVPVIKYYKQMGFTLEEMKEFIEGSAQHVFKSIQHSFRAKIKELEDEQEKIRRRHVSVKDWYELVREAEMVIDNNINEVSIKYIESSSLLFQDQKFENDLQWSIINLEFTQHVEDVNNEITGPVIINFSSRKDRIEEVDQEIKMLQKTVIPCSEENTYEFGGDMMLSCYHLGAHEDIHKTYMKMERWAANNGYILGKDSFERYVTDYWTTSNSKKFVTEVLIKCSRHGNQDN</sequence>
<organism evidence="3 4">
    <name type="scientific">Maridesulfovibrio salexigens (strain ATCC 14822 / DSM 2638 / NCIMB 8403 / VKM B-1763)</name>
    <name type="common">Desulfovibrio salexigens</name>
    <dbReference type="NCBI Taxonomy" id="526222"/>
    <lineage>
        <taxon>Bacteria</taxon>
        <taxon>Pseudomonadati</taxon>
        <taxon>Thermodesulfobacteriota</taxon>
        <taxon>Desulfovibrionia</taxon>
        <taxon>Desulfovibrionales</taxon>
        <taxon>Desulfovibrionaceae</taxon>
        <taxon>Maridesulfovibrio</taxon>
    </lineage>
</organism>
<dbReference type="PROSITE" id="PS00552">
    <property type="entry name" value="HTH_MERR_1"/>
    <property type="match status" value="1"/>
</dbReference>
<dbReference type="Gene3D" id="3.20.80.10">
    <property type="entry name" value="Regulatory factor, effector binding domain"/>
    <property type="match status" value="1"/>
</dbReference>
<accession>C6BX50</accession>